<dbReference type="InterPro" id="IPR036426">
    <property type="entry name" value="Bulb-type_lectin_dom_sf"/>
</dbReference>
<dbReference type="Gene3D" id="2.90.10.10">
    <property type="entry name" value="Bulb-type lectin domain"/>
    <property type="match status" value="1"/>
</dbReference>
<keyword evidence="6" id="KW-1185">Reference proteome</keyword>
<dbReference type="SUPFAM" id="SSF51110">
    <property type="entry name" value="alpha-D-mannose-specific plant lectins"/>
    <property type="match status" value="1"/>
</dbReference>
<feature type="chain" id="PRO_5046608208" evidence="4">
    <location>
        <begin position="29"/>
        <end position="410"/>
    </location>
</feature>
<evidence type="ECO:0000256" key="4">
    <source>
        <dbReference type="SAM" id="SignalP"/>
    </source>
</evidence>
<evidence type="ECO:0000256" key="2">
    <source>
        <dbReference type="ARBA" id="ARBA00023157"/>
    </source>
</evidence>
<gene>
    <name evidence="7" type="primary">LOC115746809</name>
</gene>
<keyword evidence="3" id="KW-0325">Glycoprotein</keyword>
<dbReference type="InterPro" id="IPR051343">
    <property type="entry name" value="G-type_lectin_kinases/EP1-like"/>
</dbReference>
<evidence type="ECO:0000313" key="7">
    <source>
        <dbReference type="RefSeq" id="XP_048137977.1"/>
    </source>
</evidence>
<protein>
    <submittedName>
        <fullName evidence="7">EP1-like glycoprotein 2</fullName>
    </submittedName>
</protein>
<keyword evidence="1 4" id="KW-0732">Signal</keyword>
<feature type="domain" description="Bulb-type lectin" evidence="5">
    <location>
        <begin position="57"/>
        <end position="185"/>
    </location>
</feature>
<evidence type="ECO:0000259" key="5">
    <source>
        <dbReference type="PROSITE" id="PS50927"/>
    </source>
</evidence>
<evidence type="ECO:0000256" key="1">
    <source>
        <dbReference type="ARBA" id="ARBA00022729"/>
    </source>
</evidence>
<dbReference type="SMART" id="SM00108">
    <property type="entry name" value="B_lectin"/>
    <property type="match status" value="1"/>
</dbReference>
<feature type="signal peptide" evidence="4">
    <location>
        <begin position="1"/>
        <end position="28"/>
    </location>
</feature>
<dbReference type="Pfam" id="PF01453">
    <property type="entry name" value="B_lectin"/>
    <property type="match status" value="1"/>
</dbReference>
<name>A0ABM3HMZ8_9MYRT</name>
<dbReference type="GeneID" id="115746809"/>
<dbReference type="Proteomes" id="UP000827889">
    <property type="component" value="Chromosome 7"/>
</dbReference>
<dbReference type="RefSeq" id="XP_048137977.1">
    <property type="nucleotide sequence ID" value="XM_048282020.1"/>
</dbReference>
<proteinExistence type="predicted"/>
<reference evidence="7" key="1">
    <citation type="submission" date="2025-08" db="UniProtKB">
        <authorList>
            <consortium name="RefSeq"/>
        </authorList>
    </citation>
    <scope>IDENTIFICATION</scope>
    <source>
        <tissue evidence="7">Leaf</tissue>
    </source>
</reference>
<dbReference type="PROSITE" id="PS50927">
    <property type="entry name" value="BULB_LECTIN"/>
    <property type="match status" value="1"/>
</dbReference>
<evidence type="ECO:0000313" key="6">
    <source>
        <dbReference type="Proteomes" id="UP000827889"/>
    </source>
</evidence>
<dbReference type="InterPro" id="IPR001480">
    <property type="entry name" value="Bulb-type_lectin_dom"/>
</dbReference>
<keyword evidence="2" id="KW-1015">Disulfide bond</keyword>
<sequence>MVSFCNLCSLLLAFSFAFLSRFENFVDARTQDHYNSTASLSTRWTNNATAYPDARFGNSVTIRAILVRGKEASGPAYACGFYCQFDCSTFLFAIFRVPIQGGALFVQSETEFPEVVWSANRNNGVKIGATLELTSEGDLVLKDADGTVAWSTNTSGKSVVGLNMTDSGNLVLFDKNNATVWQSFDQLTDTLVPGQKLMAGQKLMTADGMITLSVNDYGFSAQMQTSPPQIYYQTLVKYPTNKIKSPYLELVNGSLALFSDSTTILASLPVPRASSLQHIQLGLDGHLGLYEYGTPLGLVTDLLTEYIGICGYPTACGQYGICSGGACSCPASNGGASYFKPVDDKQPNLGCSENVSLSCGASQYQSFLELQNVTYFTFTADLENVDASSLWIGSHSRQLLLTDSVVYTCQ</sequence>
<dbReference type="PANTHER" id="PTHR47976">
    <property type="entry name" value="G-TYPE LECTIN S-RECEPTOR-LIKE SERINE/THREONINE-PROTEIN KINASE SD2-5"/>
    <property type="match status" value="1"/>
</dbReference>
<accession>A0ABM3HMZ8</accession>
<dbReference type="PANTHER" id="PTHR47976:SF30">
    <property type="entry name" value="RECEPTOR-LIKE SERINE_THREONINE-PROTEIN KINASE"/>
    <property type="match status" value="1"/>
</dbReference>
<organism evidence="6 7">
    <name type="scientific">Rhodamnia argentea</name>
    <dbReference type="NCBI Taxonomy" id="178133"/>
    <lineage>
        <taxon>Eukaryota</taxon>
        <taxon>Viridiplantae</taxon>
        <taxon>Streptophyta</taxon>
        <taxon>Embryophyta</taxon>
        <taxon>Tracheophyta</taxon>
        <taxon>Spermatophyta</taxon>
        <taxon>Magnoliopsida</taxon>
        <taxon>eudicotyledons</taxon>
        <taxon>Gunneridae</taxon>
        <taxon>Pentapetalae</taxon>
        <taxon>rosids</taxon>
        <taxon>malvids</taxon>
        <taxon>Myrtales</taxon>
        <taxon>Myrtaceae</taxon>
        <taxon>Myrtoideae</taxon>
        <taxon>Myrteae</taxon>
        <taxon>Australasian group</taxon>
        <taxon>Rhodamnia</taxon>
    </lineage>
</organism>
<evidence type="ECO:0000256" key="3">
    <source>
        <dbReference type="ARBA" id="ARBA00023180"/>
    </source>
</evidence>
<dbReference type="CDD" id="cd00028">
    <property type="entry name" value="B_lectin"/>
    <property type="match status" value="1"/>
</dbReference>